<dbReference type="Proteomes" id="UP000008983">
    <property type="component" value="Unassembled WGS sequence"/>
</dbReference>
<dbReference type="PRINTS" id="PR00193">
    <property type="entry name" value="MYOSINHEAVY"/>
</dbReference>
<dbReference type="FunFam" id="1.10.10.820:FF:000001">
    <property type="entry name" value="Myosin heavy chain"/>
    <property type="match status" value="1"/>
</dbReference>
<keyword evidence="5 6" id="KW-0009">Actin-binding</keyword>
<evidence type="ECO:0000256" key="5">
    <source>
        <dbReference type="ARBA" id="ARBA00023203"/>
    </source>
</evidence>
<dbReference type="SMART" id="SM00242">
    <property type="entry name" value="MYSc"/>
    <property type="match status" value="1"/>
</dbReference>
<dbReference type="GO" id="GO:0051015">
    <property type="term" value="F:actin filament binding"/>
    <property type="evidence" value="ECO:0007669"/>
    <property type="project" value="TreeGrafter"/>
</dbReference>
<accession>G0QXF4</accession>
<feature type="binding site" evidence="6">
    <location>
        <begin position="182"/>
        <end position="189"/>
    </location>
    <ligand>
        <name>ATP</name>
        <dbReference type="ChEBI" id="CHEBI:30616"/>
    </ligand>
</feature>
<evidence type="ECO:0000256" key="2">
    <source>
        <dbReference type="ARBA" id="ARBA00022840"/>
    </source>
</evidence>
<dbReference type="OrthoDB" id="287394at2759"/>
<dbReference type="Gene3D" id="1.10.10.820">
    <property type="match status" value="1"/>
</dbReference>
<evidence type="ECO:0000256" key="6">
    <source>
        <dbReference type="PROSITE-ProRule" id="PRU00782"/>
    </source>
</evidence>
<dbReference type="STRING" id="857967.G0QXF4"/>
<dbReference type="AlphaFoldDB" id="G0QXF4"/>
<dbReference type="EMBL" id="GL984069">
    <property type="protein sequence ID" value="EGR30103.1"/>
    <property type="molecule type" value="Genomic_DNA"/>
</dbReference>
<dbReference type="GO" id="GO:0016459">
    <property type="term" value="C:myosin complex"/>
    <property type="evidence" value="ECO:0007669"/>
    <property type="project" value="UniProtKB-KW"/>
</dbReference>
<dbReference type="Gene3D" id="1.20.120.720">
    <property type="entry name" value="Myosin VI head, motor domain, U50 subdomain"/>
    <property type="match status" value="1"/>
</dbReference>
<dbReference type="SUPFAM" id="SSF52540">
    <property type="entry name" value="P-loop containing nucleoside triphosphate hydrolases"/>
    <property type="match status" value="1"/>
</dbReference>
<proteinExistence type="inferred from homology"/>
<keyword evidence="9" id="KW-1185">Reference proteome</keyword>
<dbReference type="RefSeq" id="XP_004031339.1">
    <property type="nucleotide sequence ID" value="XM_004031291.1"/>
</dbReference>
<feature type="non-terminal residue" evidence="8">
    <location>
        <position position="764"/>
    </location>
</feature>
<dbReference type="FunCoup" id="G0QXF4">
    <property type="interactions" value="3"/>
</dbReference>
<dbReference type="Pfam" id="PF00063">
    <property type="entry name" value="Myosin_head"/>
    <property type="match status" value="1"/>
</dbReference>
<evidence type="ECO:0000256" key="4">
    <source>
        <dbReference type="ARBA" id="ARBA00023175"/>
    </source>
</evidence>
<protein>
    <submittedName>
        <fullName evidence="8">Myosin head, putative</fullName>
    </submittedName>
</protein>
<dbReference type="InterPro" id="IPR027417">
    <property type="entry name" value="P-loop_NTPase"/>
</dbReference>
<dbReference type="GO" id="GO:0007015">
    <property type="term" value="P:actin filament organization"/>
    <property type="evidence" value="ECO:0007669"/>
    <property type="project" value="TreeGrafter"/>
</dbReference>
<dbReference type="InParanoid" id="G0QXF4"/>
<organism evidence="8 9">
    <name type="scientific">Ichthyophthirius multifiliis</name>
    <name type="common">White spot disease agent</name>
    <name type="synonym">Ich</name>
    <dbReference type="NCBI Taxonomy" id="5932"/>
    <lineage>
        <taxon>Eukaryota</taxon>
        <taxon>Sar</taxon>
        <taxon>Alveolata</taxon>
        <taxon>Ciliophora</taxon>
        <taxon>Intramacronucleata</taxon>
        <taxon>Oligohymenophorea</taxon>
        <taxon>Hymenostomatida</taxon>
        <taxon>Ophryoglenina</taxon>
        <taxon>Ichthyophthirius</taxon>
    </lineage>
</organism>
<dbReference type="GeneID" id="14906216"/>
<evidence type="ECO:0000259" key="7">
    <source>
        <dbReference type="PROSITE" id="PS51456"/>
    </source>
</evidence>
<dbReference type="PANTHER" id="PTHR13140">
    <property type="entry name" value="MYOSIN"/>
    <property type="match status" value="1"/>
</dbReference>
<dbReference type="InterPro" id="IPR036961">
    <property type="entry name" value="Kinesin_motor_dom_sf"/>
</dbReference>
<dbReference type="GO" id="GO:0016020">
    <property type="term" value="C:membrane"/>
    <property type="evidence" value="ECO:0007669"/>
    <property type="project" value="TreeGrafter"/>
</dbReference>
<feature type="region of interest" description="Actin-binding" evidence="6">
    <location>
        <begin position="658"/>
        <end position="680"/>
    </location>
</feature>
<name>G0QXF4_ICHMU</name>
<dbReference type="Gene3D" id="1.20.58.530">
    <property type="match status" value="1"/>
</dbReference>
<evidence type="ECO:0000256" key="1">
    <source>
        <dbReference type="ARBA" id="ARBA00022741"/>
    </source>
</evidence>
<keyword evidence="2 6" id="KW-0067">ATP-binding</keyword>
<evidence type="ECO:0000313" key="9">
    <source>
        <dbReference type="Proteomes" id="UP000008983"/>
    </source>
</evidence>
<keyword evidence="3 6" id="KW-0518">Myosin</keyword>
<evidence type="ECO:0000256" key="3">
    <source>
        <dbReference type="ARBA" id="ARBA00023123"/>
    </source>
</evidence>
<dbReference type="InterPro" id="IPR001609">
    <property type="entry name" value="Myosin_head_motor_dom-like"/>
</dbReference>
<reference evidence="8 9" key="1">
    <citation type="submission" date="2011-07" db="EMBL/GenBank/DDBJ databases">
        <authorList>
            <person name="Coyne R."/>
            <person name="Brami D."/>
            <person name="Johnson J."/>
            <person name="Hostetler J."/>
            <person name="Hannick L."/>
            <person name="Clark T."/>
            <person name="Cassidy-Hanley D."/>
            <person name="Inman J."/>
        </authorList>
    </citation>
    <scope>NUCLEOTIDE SEQUENCE [LARGE SCALE GENOMIC DNA]</scope>
    <source>
        <strain evidence="8 9">G5</strain>
    </source>
</reference>
<keyword evidence="4 6" id="KW-0505">Motor protein</keyword>
<dbReference type="Gene3D" id="3.40.850.10">
    <property type="entry name" value="Kinesin motor domain"/>
    <property type="match status" value="1"/>
</dbReference>
<dbReference type="PROSITE" id="PS51456">
    <property type="entry name" value="MYOSIN_MOTOR"/>
    <property type="match status" value="1"/>
</dbReference>
<dbReference type="GO" id="GO:0000146">
    <property type="term" value="F:microfilament motor activity"/>
    <property type="evidence" value="ECO:0007669"/>
    <property type="project" value="TreeGrafter"/>
</dbReference>
<dbReference type="GO" id="GO:0005524">
    <property type="term" value="F:ATP binding"/>
    <property type="evidence" value="ECO:0007669"/>
    <property type="project" value="UniProtKB-UniRule"/>
</dbReference>
<gene>
    <name evidence="8" type="ORF">IMG5_142290</name>
</gene>
<feature type="domain" description="Myosin motor" evidence="7">
    <location>
        <begin position="79"/>
        <end position="764"/>
    </location>
</feature>
<keyword evidence="1 6" id="KW-0547">Nucleotide-binding</keyword>
<dbReference type="PANTHER" id="PTHR13140:SF706">
    <property type="entry name" value="DILUTE CLASS UNCONVENTIONAL MYOSIN, ISOFORM C"/>
    <property type="match status" value="1"/>
</dbReference>
<dbReference type="eggNOG" id="KOG0160">
    <property type="taxonomic scope" value="Eukaryota"/>
</dbReference>
<sequence length="764" mass="87529">MAQKKTTEVNSGWIIPDQIAWLVQDGINMAESSMDELYVKAKIIGFNKQTKIATCKIEDNGKQVEVSTSRLQIRALLKETYQDMVNMDILNEPELLLNLRTRFDDNKIYTYVGPTLLAVNPFKGIEGMYSESNLKSYMCIVDGSSTDKGLYKKLAPHVFGLTAQAFKDLFENNKNQALVISGESGAGKTENTKYCMKFLTSLGQYMHSQDQKEHKATNETSIEDKILSCNPILEAFGNAKTVRNDNSSRFGKYVTMIVNKKDKSIIGAQIINYLLEKARITQQGQNERNFHIFYHFLKGAKKEVLQKNFLTYPVNFEEYEYLNKSKCYEVGKLDDIALFNEVEESFQLLGFSEVKDSIFACLSAILKIGNIKLDESTYTDQTPCKIKDSNLISQICKLLEVNQTDLANGITNKLRKVQKQEFLSPLTPSECINMKDTVAKYLYEKLFNWIVIKLNQIIIPAGYDPNNGLTGGIGLLDIYGFEVFKENGFEQFFINYTNEKLQQLYIQYVFKQEEQIFISEGLQSCLQYLTFTDNKPVIDLLDQPPNGIFNTLDDICQTKGDDSKFLNKIRQIHKNNKYFITPKIASKANFTIVHSAKEVEYTATNFTEKNVDSLQDLLVNTLSESKNMLFKTLFSFSNENADTKNKAKSLGGKFRVEMQVLMNDLMACDCHFIRCIKPNDEKKKDLFKTIYSLAQVRSLGVLESIKVRKQSYPIRKTFEQFYSRYAIAAQDFRSPQQLIDQNVDFKELTNKLFETIFKSQQTST</sequence>
<comment type="similarity">
    <text evidence="6">Belongs to the TRAFAC class myosin-kinesin ATPase superfamily. Myosin family.</text>
</comment>
<evidence type="ECO:0000313" key="8">
    <source>
        <dbReference type="EMBL" id="EGR30103.1"/>
    </source>
</evidence>
<dbReference type="GO" id="GO:0005737">
    <property type="term" value="C:cytoplasm"/>
    <property type="evidence" value="ECO:0007669"/>
    <property type="project" value="TreeGrafter"/>
</dbReference>
<dbReference type="OMA" id="KGDYLNM"/>